<feature type="transmembrane region" description="Helical" evidence="2">
    <location>
        <begin position="54"/>
        <end position="76"/>
    </location>
</feature>
<name>A0ABW7BQV6_9ACTN</name>
<sequence length="78" mass="7932">MTLSNGPDPDPRPPSGPGPGGGVPPGETPPAETGTGTGTGPYRPLKRGWSTGPLLILAVTVLVFALFFASYGILLMTR</sequence>
<organism evidence="3 4">
    <name type="scientific">Streptomyces omiyaensis</name>
    <dbReference type="NCBI Taxonomy" id="68247"/>
    <lineage>
        <taxon>Bacteria</taxon>
        <taxon>Bacillati</taxon>
        <taxon>Actinomycetota</taxon>
        <taxon>Actinomycetes</taxon>
        <taxon>Kitasatosporales</taxon>
        <taxon>Streptomycetaceae</taxon>
        <taxon>Streptomyces</taxon>
    </lineage>
</organism>
<evidence type="ECO:0000256" key="2">
    <source>
        <dbReference type="SAM" id="Phobius"/>
    </source>
</evidence>
<reference evidence="3 4" key="1">
    <citation type="submission" date="2024-10" db="EMBL/GenBank/DDBJ databases">
        <title>The Natural Products Discovery Center: Release of the First 8490 Sequenced Strains for Exploring Actinobacteria Biosynthetic Diversity.</title>
        <authorList>
            <person name="Kalkreuter E."/>
            <person name="Kautsar S.A."/>
            <person name="Yang D."/>
            <person name="Bader C.D."/>
            <person name="Teijaro C.N."/>
            <person name="Fluegel L."/>
            <person name="Davis C.M."/>
            <person name="Simpson J.R."/>
            <person name="Lauterbach L."/>
            <person name="Steele A.D."/>
            <person name="Gui C."/>
            <person name="Meng S."/>
            <person name="Li G."/>
            <person name="Viehrig K."/>
            <person name="Ye F."/>
            <person name="Su P."/>
            <person name="Kiefer A.F."/>
            <person name="Nichols A."/>
            <person name="Cepeda A.J."/>
            <person name="Yan W."/>
            <person name="Fan B."/>
            <person name="Jiang Y."/>
            <person name="Adhikari A."/>
            <person name="Zheng C.-J."/>
            <person name="Schuster L."/>
            <person name="Cowan T.M."/>
            <person name="Smanski M.J."/>
            <person name="Chevrette M.G."/>
            <person name="De Carvalho L.P.S."/>
            <person name="Shen B."/>
        </authorList>
    </citation>
    <scope>NUCLEOTIDE SEQUENCE [LARGE SCALE GENOMIC DNA]</scope>
    <source>
        <strain evidence="3 4">NPDC048229</strain>
    </source>
</reference>
<keyword evidence="2" id="KW-1133">Transmembrane helix</keyword>
<evidence type="ECO:0000313" key="3">
    <source>
        <dbReference type="EMBL" id="MFG3189895.1"/>
    </source>
</evidence>
<evidence type="ECO:0000256" key="1">
    <source>
        <dbReference type="SAM" id="MobiDB-lite"/>
    </source>
</evidence>
<dbReference type="EMBL" id="JBICZW010000007">
    <property type="protein sequence ID" value="MFG3189895.1"/>
    <property type="molecule type" value="Genomic_DNA"/>
</dbReference>
<keyword evidence="2" id="KW-0812">Transmembrane</keyword>
<dbReference type="Proteomes" id="UP001604282">
    <property type="component" value="Unassembled WGS sequence"/>
</dbReference>
<proteinExistence type="predicted"/>
<evidence type="ECO:0000313" key="4">
    <source>
        <dbReference type="Proteomes" id="UP001604282"/>
    </source>
</evidence>
<keyword evidence="4" id="KW-1185">Reference proteome</keyword>
<dbReference type="RefSeq" id="WP_189848299.1">
    <property type="nucleotide sequence ID" value="NZ_BMVV01000004.1"/>
</dbReference>
<keyword evidence="2" id="KW-0472">Membrane</keyword>
<protein>
    <submittedName>
        <fullName evidence="3">DUF6480 family protein</fullName>
    </submittedName>
</protein>
<feature type="region of interest" description="Disordered" evidence="1">
    <location>
        <begin position="1"/>
        <end position="45"/>
    </location>
</feature>
<dbReference type="Pfam" id="PF20088">
    <property type="entry name" value="DUF6480"/>
    <property type="match status" value="1"/>
</dbReference>
<accession>A0ABW7BQV6</accession>
<gene>
    <name evidence="3" type="ORF">ACGFYS_13225</name>
</gene>
<comment type="caution">
    <text evidence="3">The sequence shown here is derived from an EMBL/GenBank/DDBJ whole genome shotgun (WGS) entry which is preliminary data.</text>
</comment>
<dbReference type="InterPro" id="IPR045512">
    <property type="entry name" value="DUF6480"/>
</dbReference>